<dbReference type="Gene3D" id="3.30.230.10">
    <property type="match status" value="1"/>
</dbReference>
<dbReference type="AlphaFoldDB" id="A0A1R3JEZ5"/>
<dbReference type="STRING" id="93759.A0A1R3JEZ5"/>
<dbReference type="SUPFAM" id="SSF54211">
    <property type="entry name" value="Ribosomal protein S5 domain 2-like"/>
    <property type="match status" value="1"/>
</dbReference>
<dbReference type="PANTHER" id="PTHR43290:SF2">
    <property type="entry name" value="MEVALONATE KINASE"/>
    <property type="match status" value="1"/>
</dbReference>
<keyword evidence="4" id="KW-1185">Reference proteome</keyword>
<sequence length="102" mass="10974">MSQKVWFIFEDTEVELLNKWAFEGEKIIHGKPSGVDSSVSTFGTSNMIKFKSTSNQNSSWGAAVCSGENDNKTDGATTSWETRVTINQNSTCATGGSDQVGA</sequence>
<dbReference type="InterPro" id="IPR014721">
    <property type="entry name" value="Ribsml_uS5_D2-typ_fold_subgr"/>
</dbReference>
<evidence type="ECO:0000256" key="2">
    <source>
        <dbReference type="ARBA" id="ARBA00022777"/>
    </source>
</evidence>
<evidence type="ECO:0000256" key="1">
    <source>
        <dbReference type="ARBA" id="ARBA00022679"/>
    </source>
</evidence>
<keyword evidence="2" id="KW-0418">Kinase</keyword>
<dbReference type="GO" id="GO:0004496">
    <property type="term" value="F:mevalonate kinase activity"/>
    <property type="evidence" value="ECO:0007669"/>
    <property type="project" value="InterPro"/>
</dbReference>
<evidence type="ECO:0000313" key="3">
    <source>
        <dbReference type="EMBL" id="OMO93395.1"/>
    </source>
</evidence>
<organism evidence="3 4">
    <name type="scientific">Corchorus olitorius</name>
    <dbReference type="NCBI Taxonomy" id="93759"/>
    <lineage>
        <taxon>Eukaryota</taxon>
        <taxon>Viridiplantae</taxon>
        <taxon>Streptophyta</taxon>
        <taxon>Embryophyta</taxon>
        <taxon>Tracheophyta</taxon>
        <taxon>Spermatophyta</taxon>
        <taxon>Magnoliopsida</taxon>
        <taxon>eudicotyledons</taxon>
        <taxon>Gunneridae</taxon>
        <taxon>Pentapetalae</taxon>
        <taxon>rosids</taxon>
        <taxon>malvids</taxon>
        <taxon>Malvales</taxon>
        <taxon>Malvaceae</taxon>
        <taxon>Grewioideae</taxon>
        <taxon>Apeibeae</taxon>
        <taxon>Corchorus</taxon>
    </lineage>
</organism>
<name>A0A1R3JEZ5_9ROSI</name>
<protein>
    <submittedName>
        <fullName evidence="3">Uncharacterized protein</fullName>
    </submittedName>
</protein>
<accession>A0A1R3JEZ5</accession>
<dbReference type="GO" id="GO:0005524">
    <property type="term" value="F:ATP binding"/>
    <property type="evidence" value="ECO:0007669"/>
    <property type="project" value="InterPro"/>
</dbReference>
<reference evidence="4" key="1">
    <citation type="submission" date="2013-09" db="EMBL/GenBank/DDBJ databases">
        <title>Corchorus olitorius genome sequencing.</title>
        <authorList>
            <person name="Alam M."/>
            <person name="Haque M.S."/>
            <person name="Islam M.S."/>
            <person name="Emdad E.M."/>
            <person name="Islam M.M."/>
            <person name="Ahmed B."/>
            <person name="Halim A."/>
            <person name="Hossen Q.M.M."/>
            <person name="Hossain M.Z."/>
            <person name="Ahmed R."/>
            <person name="Khan M.M."/>
            <person name="Islam R."/>
            <person name="Rashid M.M."/>
            <person name="Khan S.A."/>
            <person name="Rahman M.S."/>
            <person name="Alam M."/>
            <person name="Yahiya A.S."/>
            <person name="Khan M.S."/>
            <person name="Azam M.S."/>
            <person name="Haque T."/>
            <person name="Lashkar M.Z.H."/>
            <person name="Akhand A.I."/>
            <person name="Morshed G."/>
            <person name="Roy S."/>
            <person name="Uddin K.S."/>
            <person name="Rabeya T."/>
            <person name="Hossain A.S."/>
            <person name="Chowdhury A."/>
            <person name="Snigdha A.R."/>
            <person name="Mortoza M.S."/>
            <person name="Matin S.A."/>
            <person name="Hoque S.M.E."/>
            <person name="Islam M.K."/>
            <person name="Roy D.K."/>
            <person name="Haider R."/>
            <person name="Moosa M.M."/>
            <person name="Elias S.M."/>
            <person name="Hasan A.M."/>
            <person name="Jahan S."/>
            <person name="Shafiuddin M."/>
            <person name="Mahmood N."/>
            <person name="Shommy N.S."/>
        </authorList>
    </citation>
    <scope>NUCLEOTIDE SEQUENCE [LARGE SCALE GENOMIC DNA]</scope>
    <source>
        <strain evidence="4">cv. O-4</strain>
    </source>
</reference>
<dbReference type="Proteomes" id="UP000187203">
    <property type="component" value="Unassembled WGS sequence"/>
</dbReference>
<evidence type="ECO:0000313" key="4">
    <source>
        <dbReference type="Proteomes" id="UP000187203"/>
    </source>
</evidence>
<dbReference type="UniPathway" id="UPA00057">
    <property type="reaction ID" value="UER00098"/>
</dbReference>
<dbReference type="PANTHER" id="PTHR43290">
    <property type="entry name" value="MEVALONATE KINASE"/>
    <property type="match status" value="1"/>
</dbReference>
<proteinExistence type="predicted"/>
<dbReference type="EMBL" id="AWUE01016263">
    <property type="protein sequence ID" value="OMO93395.1"/>
    <property type="molecule type" value="Genomic_DNA"/>
</dbReference>
<dbReference type="GO" id="GO:0005829">
    <property type="term" value="C:cytosol"/>
    <property type="evidence" value="ECO:0007669"/>
    <property type="project" value="TreeGrafter"/>
</dbReference>
<gene>
    <name evidence="3" type="ORF">COLO4_16925</name>
</gene>
<dbReference type="GO" id="GO:0019287">
    <property type="term" value="P:isopentenyl diphosphate biosynthetic process, mevalonate pathway"/>
    <property type="evidence" value="ECO:0007669"/>
    <property type="project" value="UniProtKB-UniPathway"/>
</dbReference>
<comment type="caution">
    <text evidence="3">The sequence shown here is derived from an EMBL/GenBank/DDBJ whole genome shotgun (WGS) entry which is preliminary data.</text>
</comment>
<dbReference type="InterPro" id="IPR006205">
    <property type="entry name" value="Mev_gal_kin"/>
</dbReference>
<keyword evidence="1" id="KW-0808">Transferase</keyword>
<dbReference type="OrthoDB" id="1652964at2759"/>
<dbReference type="InterPro" id="IPR020568">
    <property type="entry name" value="Ribosomal_Su5_D2-typ_SF"/>
</dbReference>